<accession>A0A7H8QYS7</accession>
<dbReference type="AlphaFoldDB" id="A0A7H8QYS7"/>
<protein>
    <submittedName>
        <fullName evidence="2">Uncharacterized protein</fullName>
    </submittedName>
</protein>
<proteinExistence type="predicted"/>
<reference evidence="3" key="1">
    <citation type="submission" date="2020-06" db="EMBL/GenBank/DDBJ databases">
        <title>A chromosome-scale genome assembly of Talaromyces rugulosus W13939.</title>
        <authorList>
            <person name="Wang B."/>
            <person name="Guo L."/>
            <person name="Ye K."/>
            <person name="Wang L."/>
        </authorList>
    </citation>
    <scope>NUCLEOTIDE SEQUENCE [LARGE SCALE GENOMIC DNA]</scope>
    <source>
        <strain evidence="3">W13939</strain>
    </source>
</reference>
<evidence type="ECO:0000313" key="3">
    <source>
        <dbReference type="Proteomes" id="UP000509510"/>
    </source>
</evidence>
<name>A0A7H8QYS7_TALRU</name>
<sequence>MGGQSKKSRSKKEKEQKKQEQKEPTLPAVPAEPTQSYQPYRPAELYEPDEPRDPNEPQLGSFKIFWDTFKTLRDQTQDKNPDFVASREKTFAEMYMLYDPEHGTSHLLDIGAKIDMLLSSKIYQDIHLAANILTALDMRCSIRSHPNWKRVKDPDQAIRHIRGSTTTVLYWFCKELTLTYGYWMCGSSLSGNSSKCLLGEL</sequence>
<evidence type="ECO:0000313" key="2">
    <source>
        <dbReference type="EMBL" id="QKX59284.1"/>
    </source>
</evidence>
<keyword evidence="3" id="KW-1185">Reference proteome</keyword>
<dbReference type="Proteomes" id="UP000509510">
    <property type="component" value="Chromosome III"/>
</dbReference>
<feature type="compositionally biased region" description="Basic and acidic residues" evidence="1">
    <location>
        <begin position="12"/>
        <end position="23"/>
    </location>
</feature>
<gene>
    <name evidence="2" type="ORF">TRUGW13939_06416</name>
</gene>
<feature type="region of interest" description="Disordered" evidence="1">
    <location>
        <begin position="1"/>
        <end position="58"/>
    </location>
</feature>
<dbReference type="KEGG" id="trg:TRUGW13939_06416"/>
<evidence type="ECO:0000256" key="1">
    <source>
        <dbReference type="SAM" id="MobiDB-lite"/>
    </source>
</evidence>
<dbReference type="EMBL" id="CP055900">
    <property type="protein sequence ID" value="QKX59284.1"/>
    <property type="molecule type" value="Genomic_DNA"/>
</dbReference>
<organism evidence="2 3">
    <name type="scientific">Talaromyces rugulosus</name>
    <name type="common">Penicillium rugulosum</name>
    <dbReference type="NCBI Taxonomy" id="121627"/>
    <lineage>
        <taxon>Eukaryota</taxon>
        <taxon>Fungi</taxon>
        <taxon>Dikarya</taxon>
        <taxon>Ascomycota</taxon>
        <taxon>Pezizomycotina</taxon>
        <taxon>Eurotiomycetes</taxon>
        <taxon>Eurotiomycetidae</taxon>
        <taxon>Eurotiales</taxon>
        <taxon>Trichocomaceae</taxon>
        <taxon>Talaromyces</taxon>
        <taxon>Talaromyces sect. Islandici</taxon>
    </lineage>
</organism>
<dbReference type="RefSeq" id="XP_035345462.1">
    <property type="nucleotide sequence ID" value="XM_035489569.1"/>
</dbReference>
<feature type="compositionally biased region" description="Basic residues" evidence="1">
    <location>
        <begin position="1"/>
        <end position="11"/>
    </location>
</feature>
<dbReference type="GeneID" id="55993911"/>